<dbReference type="EMBL" id="SEHH01000099">
    <property type="protein sequence ID" value="TBX39289.1"/>
    <property type="molecule type" value="Genomic_DNA"/>
</dbReference>
<organism evidence="4 7">
    <name type="scientific">Lactiplantibacillus paraplantarum</name>
    <dbReference type="NCBI Taxonomy" id="60520"/>
    <lineage>
        <taxon>Bacteria</taxon>
        <taxon>Bacillati</taxon>
        <taxon>Bacillota</taxon>
        <taxon>Bacilli</taxon>
        <taxon>Lactobacillales</taxon>
        <taxon>Lactobacillaceae</taxon>
        <taxon>Lactiplantibacillus</taxon>
    </lineage>
</organism>
<feature type="transmembrane region" description="Helical" evidence="1">
    <location>
        <begin position="45"/>
        <end position="64"/>
    </location>
</feature>
<proteinExistence type="predicted"/>
<feature type="transmembrane region" description="Helical" evidence="1">
    <location>
        <begin position="161"/>
        <end position="179"/>
    </location>
</feature>
<reference evidence="3 5" key="1">
    <citation type="submission" date="2017-04" db="EMBL/GenBank/DDBJ databases">
        <title>In vitro and in silico characterization of Lactobacillus paraplantarum D2-1, a starter culture for soymilk fermentation.</title>
        <authorList>
            <person name="Endo A."/>
            <person name="Sasaki F."/>
            <person name="Maeno S."/>
            <person name="Kanesaki Y."/>
            <person name="Kubota E."/>
            <person name="Torres G.A."/>
            <person name="Tomita S."/>
            <person name="Nakagawa J."/>
        </authorList>
    </citation>
    <scope>NUCLEOTIDE SEQUENCE [LARGE SCALE GENOMIC DNA]</scope>
    <source>
        <strain evidence="3 5">D2-1</strain>
    </source>
</reference>
<reference evidence="4 7" key="3">
    <citation type="submission" date="2019-01" db="EMBL/GenBank/DDBJ databases">
        <title>Draft genome sequence of Lactobacillus paraplantarum OSY-TC318, a Producer of the novel lantibiotic Paraplantaracin TC318.</title>
        <authorList>
            <person name="Hussein W.E."/>
            <person name="Huang E."/>
            <person name="Yousef A.E."/>
        </authorList>
    </citation>
    <scope>NUCLEOTIDE SEQUENCE [LARGE SCALE GENOMIC DNA]</scope>
    <source>
        <strain evidence="4 7">OSY-TC318</strain>
    </source>
</reference>
<dbReference type="Proteomes" id="UP000236162">
    <property type="component" value="Unassembled WGS sequence"/>
</dbReference>
<gene>
    <name evidence="4" type="ORF">EUZ87_12505</name>
    <name evidence="2" type="ORF">LP667_12910</name>
    <name evidence="3" type="ORF">LPPLD21_01450</name>
</gene>
<sequence length="204" mass="23844">MSALLIGLIIYHFLHEQFEFSKITRLGYWIIPIFTLYQFGRTFTWSPINGLVLLIIIGFATWIGHYQARHTKIRLEETATTFFRDSEQHEIPIYRKVITAQGGRPYLLGWLMTLGAQFIIEITYLHEHLSWTKINQEFFQEVLADLITFYRFSASGRHTSWTLWALTGGTSLAYTLWLAHRSPAAKQTLFGETMYHHISSEHVD</sequence>
<evidence type="ECO:0000313" key="5">
    <source>
        <dbReference type="Proteomes" id="UP000236162"/>
    </source>
</evidence>
<evidence type="ECO:0000313" key="6">
    <source>
        <dbReference type="Proteomes" id="UP000277896"/>
    </source>
</evidence>
<evidence type="ECO:0000313" key="7">
    <source>
        <dbReference type="Proteomes" id="UP000292648"/>
    </source>
</evidence>
<dbReference type="Proteomes" id="UP000277896">
    <property type="component" value="Chromosome"/>
</dbReference>
<keyword evidence="5" id="KW-1185">Reference proteome</keyword>
<feature type="transmembrane region" description="Helical" evidence="1">
    <location>
        <begin position="105"/>
        <end position="125"/>
    </location>
</feature>
<protein>
    <submittedName>
        <fullName evidence="4">Uncharacterized protein</fullName>
    </submittedName>
</protein>
<evidence type="ECO:0000256" key="1">
    <source>
        <dbReference type="SAM" id="Phobius"/>
    </source>
</evidence>
<dbReference type="EMBL" id="CP032744">
    <property type="protein sequence ID" value="AYJ39636.1"/>
    <property type="molecule type" value="Genomic_DNA"/>
</dbReference>
<dbReference type="EMBL" id="BDOR01000006">
    <property type="protein sequence ID" value="GBF01918.1"/>
    <property type="molecule type" value="Genomic_DNA"/>
</dbReference>
<evidence type="ECO:0000313" key="3">
    <source>
        <dbReference type="EMBL" id="GBF01918.1"/>
    </source>
</evidence>
<reference evidence="2 6" key="2">
    <citation type="submission" date="2018-10" db="EMBL/GenBank/DDBJ databases">
        <title>Genome seuquencing of Lactobacillus species.</title>
        <authorList>
            <person name="Baek C."/>
            <person name="Yi H."/>
        </authorList>
    </citation>
    <scope>NUCLEOTIDE SEQUENCE [LARGE SCALE GENOMIC DNA]</scope>
    <source>
        <strain evidence="2 6">DSM 10667</strain>
    </source>
</reference>
<name>A0A2I9D830_9LACO</name>
<keyword evidence="1" id="KW-0812">Transmembrane</keyword>
<evidence type="ECO:0000313" key="4">
    <source>
        <dbReference type="EMBL" id="TBX39289.1"/>
    </source>
</evidence>
<dbReference type="RefSeq" id="WP_021730055.1">
    <property type="nucleotide sequence ID" value="NZ_AVAI01000006.1"/>
</dbReference>
<dbReference type="AlphaFoldDB" id="A0A2I9D830"/>
<keyword evidence="1" id="KW-0472">Membrane</keyword>
<keyword evidence="1" id="KW-1133">Transmembrane helix</keyword>
<accession>A0A2I9D830</accession>
<dbReference type="Proteomes" id="UP000292648">
    <property type="component" value="Unassembled WGS sequence"/>
</dbReference>
<evidence type="ECO:0000313" key="2">
    <source>
        <dbReference type="EMBL" id="AYJ39636.1"/>
    </source>
</evidence>